<gene>
    <name evidence="1" type="ORF">mMyoMyo1_009347</name>
</gene>
<evidence type="ECO:0000313" key="1">
    <source>
        <dbReference type="EMBL" id="KAF6290960.1"/>
    </source>
</evidence>
<evidence type="ECO:0000313" key="2">
    <source>
        <dbReference type="Proteomes" id="UP000527355"/>
    </source>
</evidence>
<protein>
    <submittedName>
        <fullName evidence="1">Uncharacterized protein</fullName>
    </submittedName>
</protein>
<accession>A0A7J7SRF5</accession>
<dbReference type="AlphaFoldDB" id="A0A7J7SRF5"/>
<sequence>MGTLDKGRIPVPHGIEGVCARFHHTTQNGVRFKTYELLILQFFHLTFSEWVCPWVTKTTLSETLVNKFGGLLYSPFVQLQHCPSYLSSPSYCPNDCSCLPRVQLEFCPCPPLPDKVNKNSSPQSSRSFSIWHQPSLLFP</sequence>
<reference evidence="1 2" key="1">
    <citation type="journal article" date="2020" name="Nature">
        <title>Six reference-quality genomes reveal evolution of bat adaptations.</title>
        <authorList>
            <person name="Jebb D."/>
            <person name="Huang Z."/>
            <person name="Pippel M."/>
            <person name="Hughes G.M."/>
            <person name="Lavrichenko K."/>
            <person name="Devanna P."/>
            <person name="Winkler S."/>
            <person name="Jermiin L.S."/>
            <person name="Skirmuntt E.C."/>
            <person name="Katzourakis A."/>
            <person name="Burkitt-Gray L."/>
            <person name="Ray D.A."/>
            <person name="Sullivan K.A.M."/>
            <person name="Roscito J.G."/>
            <person name="Kirilenko B.M."/>
            <person name="Davalos L.M."/>
            <person name="Corthals A.P."/>
            <person name="Power M.L."/>
            <person name="Jones G."/>
            <person name="Ransome R.D."/>
            <person name="Dechmann D.K.N."/>
            <person name="Locatelli A.G."/>
            <person name="Puechmaille S.J."/>
            <person name="Fedrigo O."/>
            <person name="Jarvis E.D."/>
            <person name="Hiller M."/>
            <person name="Vernes S.C."/>
            <person name="Myers E.W."/>
            <person name="Teeling E.C."/>
        </authorList>
    </citation>
    <scope>NUCLEOTIDE SEQUENCE [LARGE SCALE GENOMIC DNA]</scope>
    <source>
        <strain evidence="1">MMyoMyo1</strain>
        <tissue evidence="1">Flight muscle</tissue>
    </source>
</reference>
<comment type="caution">
    <text evidence="1">The sequence shown here is derived from an EMBL/GenBank/DDBJ whole genome shotgun (WGS) entry which is preliminary data.</text>
</comment>
<name>A0A7J7SRF5_MYOMY</name>
<organism evidence="1 2">
    <name type="scientific">Myotis myotis</name>
    <name type="common">Greater mouse-eared bat</name>
    <name type="synonym">Vespertilio myotis</name>
    <dbReference type="NCBI Taxonomy" id="51298"/>
    <lineage>
        <taxon>Eukaryota</taxon>
        <taxon>Metazoa</taxon>
        <taxon>Chordata</taxon>
        <taxon>Craniata</taxon>
        <taxon>Vertebrata</taxon>
        <taxon>Euteleostomi</taxon>
        <taxon>Mammalia</taxon>
        <taxon>Eutheria</taxon>
        <taxon>Laurasiatheria</taxon>
        <taxon>Chiroptera</taxon>
        <taxon>Yangochiroptera</taxon>
        <taxon>Vespertilionidae</taxon>
        <taxon>Myotis</taxon>
    </lineage>
</organism>
<keyword evidence="2" id="KW-1185">Reference proteome</keyword>
<dbReference type="EMBL" id="JABWUV010000018">
    <property type="protein sequence ID" value="KAF6290960.1"/>
    <property type="molecule type" value="Genomic_DNA"/>
</dbReference>
<proteinExistence type="predicted"/>
<dbReference type="Proteomes" id="UP000527355">
    <property type="component" value="Unassembled WGS sequence"/>
</dbReference>